<dbReference type="GO" id="GO:0016020">
    <property type="term" value="C:membrane"/>
    <property type="evidence" value="ECO:0007669"/>
    <property type="project" value="InterPro"/>
</dbReference>
<gene>
    <name evidence="11" type="ORF">Bcoa_1326</name>
</gene>
<organism evidence="11 12">
    <name type="scientific">Heyndrickxia coagulans 36D1</name>
    <dbReference type="NCBI Taxonomy" id="345219"/>
    <lineage>
        <taxon>Bacteria</taxon>
        <taxon>Bacillati</taxon>
        <taxon>Bacillota</taxon>
        <taxon>Bacilli</taxon>
        <taxon>Bacillales</taxon>
        <taxon>Bacillaceae</taxon>
        <taxon>Heyndrickxia</taxon>
    </lineage>
</organism>
<feature type="coiled-coil region" evidence="6">
    <location>
        <begin position="155"/>
        <end position="189"/>
    </location>
</feature>
<sequence>MTKMKMPRLFPSRLGFFPYVFLIYMLFPAFSLLKETGMKQLVGYGMLMLFFMTYRQLYFTIGKKAFTCWLALQLSIIFIYCMFYGLSYIFLGFFPANFTGYYRETTKFYRGLTGLALVLLVPFLYHIWNAPSLPRAGELLFFIPFLIVMLISPFGLRSIEQRRELERKLDQANQRIAELIKREERVRISRDLHDKLGHTLSLLTLKSQLVQRLISIDADRAQQEAKEIELTSRAVLKQVRELVSDLRTITIAEELIQVQQILRAANITYQYHTGVEFSKIPPLTQNIVSLCIREAVTNVVKHSRATHCIISISQSAEHVKIVIQDNGKGIDENKPMGNGLRGMEERLQLINGELNFYNQNGMILELSIPIIKKEEQKEAVL</sequence>
<dbReference type="PANTHER" id="PTHR24421">
    <property type="entry name" value="NITRATE/NITRITE SENSOR PROTEIN NARX-RELATED"/>
    <property type="match status" value="1"/>
</dbReference>
<feature type="domain" description="Histidine kinase/HSP90-like ATPase" evidence="8">
    <location>
        <begin position="289"/>
        <end position="367"/>
    </location>
</feature>
<dbReference type="Pfam" id="PF23540">
    <property type="entry name" value="DesK_N"/>
    <property type="match status" value="1"/>
</dbReference>
<feature type="transmembrane region" description="Helical" evidence="7">
    <location>
        <begin position="41"/>
        <end position="58"/>
    </location>
</feature>
<dbReference type="AlphaFoldDB" id="G2TIJ5"/>
<dbReference type="EC" id="2.7.13.3" evidence="2"/>
<dbReference type="InterPro" id="IPR056374">
    <property type="entry name" value="DesK/YvfT_N"/>
</dbReference>
<proteinExistence type="predicted"/>
<keyword evidence="4 11" id="KW-0418">Kinase</keyword>
<accession>G2TIJ5</accession>
<dbReference type="InterPro" id="IPR011712">
    <property type="entry name" value="Sig_transdc_His_kin_sub3_dim/P"/>
</dbReference>
<dbReference type="InterPro" id="IPR036890">
    <property type="entry name" value="HATPase_C_sf"/>
</dbReference>
<dbReference type="InterPro" id="IPR003594">
    <property type="entry name" value="HATPase_dom"/>
</dbReference>
<dbReference type="GO" id="GO:0046983">
    <property type="term" value="F:protein dimerization activity"/>
    <property type="evidence" value="ECO:0007669"/>
    <property type="project" value="InterPro"/>
</dbReference>
<name>G2TIJ5_HEYCO</name>
<evidence type="ECO:0000313" key="11">
    <source>
        <dbReference type="EMBL" id="AEP00532.1"/>
    </source>
</evidence>
<dbReference type="GO" id="GO:0000155">
    <property type="term" value="F:phosphorelay sensor kinase activity"/>
    <property type="evidence" value="ECO:0007669"/>
    <property type="project" value="InterPro"/>
</dbReference>
<dbReference type="Pfam" id="PF02518">
    <property type="entry name" value="HATPase_c"/>
    <property type="match status" value="1"/>
</dbReference>
<feature type="transmembrane region" description="Helical" evidence="7">
    <location>
        <begin position="140"/>
        <end position="159"/>
    </location>
</feature>
<dbReference type="InterPro" id="IPR050482">
    <property type="entry name" value="Sensor_HK_TwoCompSys"/>
</dbReference>
<dbReference type="Gene3D" id="1.20.5.1930">
    <property type="match status" value="1"/>
</dbReference>
<feature type="domain" description="Signal transduction histidine kinase subgroup 3 dimerisation and phosphoacceptor" evidence="9">
    <location>
        <begin position="184"/>
        <end position="248"/>
    </location>
</feature>
<dbReference type="Gene3D" id="3.30.565.10">
    <property type="entry name" value="Histidine kinase-like ATPase, C-terminal domain"/>
    <property type="match status" value="1"/>
</dbReference>
<dbReference type="PANTHER" id="PTHR24421:SF63">
    <property type="entry name" value="SENSOR HISTIDINE KINASE DESK"/>
    <property type="match status" value="1"/>
</dbReference>
<feature type="domain" description="DesK/YvfT N-terminal" evidence="10">
    <location>
        <begin position="5"/>
        <end position="154"/>
    </location>
</feature>
<dbReference type="eggNOG" id="COG4585">
    <property type="taxonomic scope" value="Bacteria"/>
</dbReference>
<dbReference type="EMBL" id="CP003056">
    <property type="protein sequence ID" value="AEP00532.1"/>
    <property type="molecule type" value="Genomic_DNA"/>
</dbReference>
<feature type="transmembrane region" description="Helical" evidence="7">
    <location>
        <begin position="108"/>
        <end position="128"/>
    </location>
</feature>
<evidence type="ECO:0000256" key="4">
    <source>
        <dbReference type="ARBA" id="ARBA00022777"/>
    </source>
</evidence>
<evidence type="ECO:0000313" key="12">
    <source>
        <dbReference type="Proteomes" id="UP000009283"/>
    </source>
</evidence>
<keyword evidence="7" id="KW-0472">Membrane</keyword>
<keyword evidence="3" id="KW-0808">Transferase</keyword>
<evidence type="ECO:0000256" key="6">
    <source>
        <dbReference type="SAM" id="Coils"/>
    </source>
</evidence>
<keyword evidence="7" id="KW-0812">Transmembrane</keyword>
<evidence type="ECO:0000259" key="8">
    <source>
        <dbReference type="Pfam" id="PF02518"/>
    </source>
</evidence>
<evidence type="ECO:0000259" key="9">
    <source>
        <dbReference type="Pfam" id="PF07730"/>
    </source>
</evidence>
<evidence type="ECO:0000256" key="1">
    <source>
        <dbReference type="ARBA" id="ARBA00000085"/>
    </source>
</evidence>
<feature type="transmembrane region" description="Helical" evidence="7">
    <location>
        <begin position="16"/>
        <end position="34"/>
    </location>
</feature>
<feature type="transmembrane region" description="Helical" evidence="7">
    <location>
        <begin position="70"/>
        <end position="96"/>
    </location>
</feature>
<dbReference type="CDD" id="cd16917">
    <property type="entry name" value="HATPase_UhpB-NarQ-NarX-like"/>
    <property type="match status" value="1"/>
</dbReference>
<comment type="catalytic activity">
    <reaction evidence="1">
        <text>ATP + protein L-histidine = ADP + protein N-phospho-L-histidine.</text>
        <dbReference type="EC" id="2.7.13.3"/>
    </reaction>
</comment>
<dbReference type="HOGENOM" id="CLU_000445_20_8_9"/>
<dbReference type="SUPFAM" id="SSF55874">
    <property type="entry name" value="ATPase domain of HSP90 chaperone/DNA topoisomerase II/histidine kinase"/>
    <property type="match status" value="1"/>
</dbReference>
<protein>
    <recommendedName>
        <fullName evidence="2">histidine kinase</fullName>
        <ecNumber evidence="2">2.7.13.3</ecNumber>
    </recommendedName>
</protein>
<evidence type="ECO:0000256" key="7">
    <source>
        <dbReference type="SAM" id="Phobius"/>
    </source>
</evidence>
<reference evidence="11 12" key="1">
    <citation type="journal article" date="2011" name="Stand. Genomic Sci.">
        <title>Complete Genome Sequence of a thermotolerant sporogenic lactic acid bacterium, Bacillus coagulans strain 36D1.</title>
        <authorList>
            <person name="Rhee M.S."/>
            <person name="Moritz B.E."/>
            <person name="Xie G."/>
            <person name="Glavina Del Rio T."/>
            <person name="Dalin E."/>
            <person name="Tice H."/>
            <person name="Bruce D."/>
            <person name="Goodwin L."/>
            <person name="Chertkov O."/>
            <person name="Brettin T."/>
            <person name="Han C."/>
            <person name="Detter C."/>
            <person name="Pitluck S."/>
            <person name="Land M.L."/>
            <person name="Patel M."/>
            <person name="Ou M."/>
            <person name="Harbrucker R."/>
            <person name="Ingram L.O."/>
            <person name="Shanmugam K.T."/>
        </authorList>
    </citation>
    <scope>NUCLEOTIDE SEQUENCE [LARGE SCALE GENOMIC DNA]</scope>
    <source>
        <strain evidence="11 12">36D1</strain>
    </source>
</reference>
<dbReference type="KEGG" id="bag:Bcoa_1326"/>
<evidence type="ECO:0000256" key="3">
    <source>
        <dbReference type="ARBA" id="ARBA00022679"/>
    </source>
</evidence>
<dbReference type="Proteomes" id="UP000009283">
    <property type="component" value="Chromosome"/>
</dbReference>
<evidence type="ECO:0000256" key="2">
    <source>
        <dbReference type="ARBA" id="ARBA00012438"/>
    </source>
</evidence>
<evidence type="ECO:0000259" key="10">
    <source>
        <dbReference type="Pfam" id="PF23540"/>
    </source>
</evidence>
<keyword evidence="5" id="KW-0902">Two-component regulatory system</keyword>
<keyword evidence="6" id="KW-0175">Coiled coil</keyword>
<keyword evidence="7" id="KW-1133">Transmembrane helix</keyword>
<evidence type="ECO:0000256" key="5">
    <source>
        <dbReference type="ARBA" id="ARBA00023012"/>
    </source>
</evidence>
<dbReference type="Pfam" id="PF07730">
    <property type="entry name" value="HisKA_3"/>
    <property type="match status" value="1"/>
</dbReference>